<dbReference type="Proteomes" id="UP000684084">
    <property type="component" value="Unassembled WGS sequence"/>
</dbReference>
<comment type="caution">
    <text evidence="1">The sequence shown here is derived from an EMBL/GenBank/DDBJ whole genome shotgun (WGS) entry which is preliminary data.</text>
</comment>
<dbReference type="OrthoDB" id="10528135at2759"/>
<name>A0A915YZS4_9GLOM</name>
<protein>
    <submittedName>
        <fullName evidence="1">Uncharacterized protein</fullName>
    </submittedName>
</protein>
<sequence length="113" mass="13611">MKKLLYRKEDEKLLNILVTIFVNSINYGDEYYQTAINLFCFIEENNKDPTDILKLYYLTQAIEHHSCIIVLLDYVTYVVMELSWIKLMRLTFSKYLLKMVIQWVIIFLDNVTK</sequence>
<accession>A0A915YZS4</accession>
<organism evidence="1 2">
    <name type="scientific">Rhizophagus irregularis</name>
    <dbReference type="NCBI Taxonomy" id="588596"/>
    <lineage>
        <taxon>Eukaryota</taxon>
        <taxon>Fungi</taxon>
        <taxon>Fungi incertae sedis</taxon>
        <taxon>Mucoromycota</taxon>
        <taxon>Glomeromycotina</taxon>
        <taxon>Glomeromycetes</taxon>
        <taxon>Glomerales</taxon>
        <taxon>Glomeraceae</taxon>
        <taxon>Rhizophagus</taxon>
    </lineage>
</organism>
<proteinExistence type="predicted"/>
<dbReference type="AlphaFoldDB" id="A0A915YZS4"/>
<gene>
    <name evidence="1" type="ORF">CHRIB12_LOCUS6224</name>
</gene>
<evidence type="ECO:0000313" key="2">
    <source>
        <dbReference type="Proteomes" id="UP000684084"/>
    </source>
</evidence>
<dbReference type="EMBL" id="CAGKOT010000010">
    <property type="protein sequence ID" value="CAB5355941.1"/>
    <property type="molecule type" value="Genomic_DNA"/>
</dbReference>
<reference evidence="1" key="1">
    <citation type="submission" date="2020-05" db="EMBL/GenBank/DDBJ databases">
        <authorList>
            <person name="Rincon C."/>
            <person name="Sanders R I."/>
            <person name="Robbins C."/>
            <person name="Chaturvedi A."/>
        </authorList>
    </citation>
    <scope>NUCLEOTIDE SEQUENCE</scope>
    <source>
        <strain evidence="1">CHB12</strain>
    </source>
</reference>
<evidence type="ECO:0000313" key="1">
    <source>
        <dbReference type="EMBL" id="CAB5355941.1"/>
    </source>
</evidence>